<comment type="caution">
    <text evidence="2">The sequence shown here is derived from an EMBL/GenBank/DDBJ whole genome shotgun (WGS) entry which is preliminary data.</text>
</comment>
<dbReference type="EMBL" id="JAVFHQ010000102">
    <property type="protein sequence ID" value="KAK4539311.1"/>
    <property type="molecule type" value="Genomic_DNA"/>
</dbReference>
<dbReference type="InterPro" id="IPR010520">
    <property type="entry name" value="FrsA-like"/>
</dbReference>
<evidence type="ECO:0000313" key="2">
    <source>
        <dbReference type="EMBL" id="KAK4539311.1"/>
    </source>
</evidence>
<evidence type="ECO:0000256" key="1">
    <source>
        <dbReference type="ARBA" id="ARBA00022801"/>
    </source>
</evidence>
<protein>
    <submittedName>
        <fullName evidence="2">Uncharacterized protein</fullName>
    </submittedName>
</protein>
<dbReference type="Gene3D" id="1.20.1440.110">
    <property type="entry name" value="acylaminoacyl peptidase"/>
    <property type="match status" value="1"/>
</dbReference>
<dbReference type="Pfam" id="PF06500">
    <property type="entry name" value="FrsA-like"/>
    <property type="match status" value="1"/>
</dbReference>
<dbReference type="PANTHER" id="PTHR22946:SF12">
    <property type="entry name" value="CONIDIAL PIGMENT BIOSYNTHESIS PROTEIN AYG1 (AFU_ORTHOLOGUE AFUA_2G17550)"/>
    <property type="match status" value="1"/>
</dbReference>
<evidence type="ECO:0000313" key="3">
    <source>
        <dbReference type="Proteomes" id="UP001324427"/>
    </source>
</evidence>
<dbReference type="AlphaFoldDB" id="A0AAV9J420"/>
<keyword evidence="3" id="KW-1185">Reference proteome</keyword>
<dbReference type="Gene3D" id="3.40.50.1820">
    <property type="entry name" value="alpha/beta hydrolase"/>
    <property type="match status" value="1"/>
</dbReference>
<sequence>MFQLSSDAQFAFILEEYLSLANNNGANTGEILRIATQIVPGDFESFYGAFYTMAEHIHGIAEAVNATKDPVGAREAYFRAASYYRGADFFLHGNWSDPRIYSLWEQQLASFDKAIALLEPAPAERFSLKTYSDNIGDYEAIGVFYKASACNESLPTVLVGNGYDGAQEESYHYACVEILKRGVNCVTYEGPGQPTVRRQQDIGFIPDWWTVASPVMDYLSGRPDVDISKVALVGISFGGTLAPRAASHDDRYSAVVAIDGLFSIQQVIEEQLPAEVIAPFNATNATAFNEIIEYIQADTAYPTELRWLIDWSLFAFKTHSPYDWFTRLGEITMSKDVVRKLSIPVFVAKGQDDTMTLEEPETAYQMLTTDRPNGKALTYWHQFNTSLGAGEHCSIGAEAQLWQVVLGWLSGVWGDVSYANHV</sequence>
<name>A0AAV9J420_9PEZI</name>
<dbReference type="SUPFAM" id="SSF53474">
    <property type="entry name" value="alpha/beta-Hydrolases"/>
    <property type="match status" value="1"/>
</dbReference>
<dbReference type="Proteomes" id="UP001324427">
    <property type="component" value="Unassembled WGS sequence"/>
</dbReference>
<dbReference type="GO" id="GO:0016787">
    <property type="term" value="F:hydrolase activity"/>
    <property type="evidence" value="ECO:0007669"/>
    <property type="project" value="UniProtKB-KW"/>
</dbReference>
<dbReference type="PANTHER" id="PTHR22946">
    <property type="entry name" value="DIENELACTONE HYDROLASE DOMAIN-CONTAINING PROTEIN-RELATED"/>
    <property type="match status" value="1"/>
</dbReference>
<organism evidence="2 3">
    <name type="scientific">Oleoguttula mirabilis</name>
    <dbReference type="NCBI Taxonomy" id="1507867"/>
    <lineage>
        <taxon>Eukaryota</taxon>
        <taxon>Fungi</taxon>
        <taxon>Dikarya</taxon>
        <taxon>Ascomycota</taxon>
        <taxon>Pezizomycotina</taxon>
        <taxon>Dothideomycetes</taxon>
        <taxon>Dothideomycetidae</taxon>
        <taxon>Mycosphaerellales</taxon>
        <taxon>Teratosphaeriaceae</taxon>
        <taxon>Oleoguttula</taxon>
    </lineage>
</organism>
<gene>
    <name evidence="2" type="ORF">LTR36_000804</name>
</gene>
<proteinExistence type="predicted"/>
<accession>A0AAV9J420</accession>
<keyword evidence="1" id="KW-0378">Hydrolase</keyword>
<reference evidence="2 3" key="1">
    <citation type="submission" date="2021-11" db="EMBL/GenBank/DDBJ databases">
        <title>Black yeast isolated from Biological Soil Crust.</title>
        <authorList>
            <person name="Kurbessoian T."/>
        </authorList>
    </citation>
    <scope>NUCLEOTIDE SEQUENCE [LARGE SCALE GENOMIC DNA]</scope>
    <source>
        <strain evidence="2 3">CCFEE 5522</strain>
    </source>
</reference>
<dbReference type="InterPro" id="IPR050261">
    <property type="entry name" value="FrsA_esterase"/>
</dbReference>
<dbReference type="InterPro" id="IPR029058">
    <property type="entry name" value="AB_hydrolase_fold"/>
</dbReference>